<dbReference type="InParanoid" id="A0A0D2GDD7"/>
<organism evidence="3 4">
    <name type="scientific">Dethiosulfatarculus sandiegensis</name>
    <dbReference type="NCBI Taxonomy" id="1429043"/>
    <lineage>
        <taxon>Bacteria</taxon>
        <taxon>Pseudomonadati</taxon>
        <taxon>Thermodesulfobacteriota</taxon>
        <taxon>Desulfarculia</taxon>
        <taxon>Desulfarculales</taxon>
        <taxon>Desulfarculaceae</taxon>
        <taxon>Dethiosulfatarculus</taxon>
    </lineage>
</organism>
<dbReference type="InterPro" id="IPR006311">
    <property type="entry name" value="TAT_signal"/>
</dbReference>
<evidence type="ECO:0000313" key="3">
    <source>
        <dbReference type="EMBL" id="KIX12962.1"/>
    </source>
</evidence>
<dbReference type="InterPro" id="IPR008274">
    <property type="entry name" value="AldOxase/xan_DH_MoCoBD1"/>
</dbReference>
<feature type="domain" description="Aldehyde oxidase/xanthine dehydrogenase a/b hammerhead" evidence="2">
    <location>
        <begin position="206"/>
        <end position="284"/>
    </location>
</feature>
<dbReference type="PIRSF" id="PIRSF036389">
    <property type="entry name" value="IOR_B"/>
    <property type="match status" value="1"/>
</dbReference>
<dbReference type="RefSeq" id="WP_044349915.1">
    <property type="nucleotide sequence ID" value="NZ_AZAC01000020.1"/>
</dbReference>
<dbReference type="SUPFAM" id="SSF56003">
    <property type="entry name" value="Molybdenum cofactor-binding domain"/>
    <property type="match status" value="2"/>
</dbReference>
<dbReference type="PANTHER" id="PTHR47495">
    <property type="entry name" value="ALDEHYDE DEHYDROGENASE"/>
    <property type="match status" value="1"/>
</dbReference>
<reference evidence="3 4" key="1">
    <citation type="submission" date="2013-11" db="EMBL/GenBank/DDBJ databases">
        <title>Metagenomic analysis of a methanogenic consortium involved in long chain n-alkane degradation.</title>
        <authorList>
            <person name="Davidova I.A."/>
            <person name="Callaghan A.V."/>
            <person name="Wawrik B."/>
            <person name="Pruitt S."/>
            <person name="Marks C."/>
            <person name="Duncan K.E."/>
            <person name="Suflita J.M."/>
        </authorList>
    </citation>
    <scope>NUCLEOTIDE SEQUENCE [LARGE SCALE GENOMIC DNA]</scope>
    <source>
        <strain evidence="3 4">SPR</strain>
    </source>
</reference>
<dbReference type="InterPro" id="IPR052516">
    <property type="entry name" value="N-heterocyclic_Hydroxylase"/>
</dbReference>
<name>A0A0D2GDD7_9BACT</name>
<dbReference type="Pfam" id="PF02738">
    <property type="entry name" value="MoCoBD_1"/>
    <property type="match status" value="1"/>
</dbReference>
<dbReference type="InterPro" id="IPR046867">
    <property type="entry name" value="AldOxase/xan_DH_MoCoBD2"/>
</dbReference>
<evidence type="ECO:0000256" key="1">
    <source>
        <dbReference type="ARBA" id="ARBA00023014"/>
    </source>
</evidence>
<dbReference type="SMART" id="SM01008">
    <property type="entry name" value="Ald_Xan_dh_C"/>
    <property type="match status" value="1"/>
</dbReference>
<keyword evidence="1" id="KW-0479">Metal-binding</keyword>
<protein>
    <submittedName>
        <fullName evidence="3">Isoquinoline 1-oxidoreductase</fullName>
    </submittedName>
</protein>
<dbReference type="AlphaFoldDB" id="A0A0D2GDD7"/>
<dbReference type="EMBL" id="AZAC01000020">
    <property type="protein sequence ID" value="KIX12962.1"/>
    <property type="molecule type" value="Genomic_DNA"/>
</dbReference>
<evidence type="ECO:0000313" key="4">
    <source>
        <dbReference type="Proteomes" id="UP000032233"/>
    </source>
</evidence>
<dbReference type="OrthoDB" id="9767994at2"/>
<dbReference type="GO" id="GO:0016491">
    <property type="term" value="F:oxidoreductase activity"/>
    <property type="evidence" value="ECO:0007669"/>
    <property type="project" value="InterPro"/>
</dbReference>
<dbReference type="Gene3D" id="3.30.365.10">
    <property type="entry name" value="Aldehyde oxidase/xanthine dehydrogenase, molybdopterin binding domain"/>
    <property type="match status" value="4"/>
</dbReference>
<dbReference type="GO" id="GO:0051536">
    <property type="term" value="F:iron-sulfur cluster binding"/>
    <property type="evidence" value="ECO:0007669"/>
    <property type="project" value="UniProtKB-KW"/>
</dbReference>
<dbReference type="InterPro" id="IPR000674">
    <property type="entry name" value="Ald_Oxase/Xan_DH_a/b"/>
</dbReference>
<dbReference type="InterPro" id="IPR037165">
    <property type="entry name" value="AldOxase/xan_DH_Mopterin-bd_sf"/>
</dbReference>
<accession>A0A0D2GDD7</accession>
<keyword evidence="1" id="KW-0408">Iron</keyword>
<proteinExistence type="predicted"/>
<dbReference type="PANTHER" id="PTHR47495:SF2">
    <property type="entry name" value="ALDEHYDE DEHYDROGENASE"/>
    <property type="match status" value="1"/>
</dbReference>
<dbReference type="PATRIC" id="fig|1429043.3.peg.3423"/>
<dbReference type="Proteomes" id="UP000032233">
    <property type="component" value="Unassembled WGS sequence"/>
</dbReference>
<dbReference type="InterPro" id="IPR012368">
    <property type="entry name" value="OxRdtase_Mopterin-bd_su_IorB"/>
</dbReference>
<sequence>MKAGITRRLFLKSTGLVLAVAASPTGIRLFNPAVARAEGKNFKPHAFLEIAPNETVIIWVGQTEMGQGTHTGLPMVIAEELGADWQKIKIKMAGAGEAFKDPVNHMQVTGGSTSIRHRWDMLRQVGAAAREMLIQAAANEWGVAPSQCKAHKGKVLHPNGRSISFGQLSQKAAALPVPKKPELKQAKDYNLIGTSPMRVDIPEKVAGKTVFGFDFKAPGMCVAVVARAPAYGAKPESFDQRAAMTVKGVISVVPLKDRVAVCAENTYAALKGREALAIKWTKGSHPDLDDAKLNKIYQEALAKSGAPAWPVGDAKAALARANTRLKANYKFPYLSHVPLEPMNCTAQVEKDRCRLWAPTQGQTIAQKVAAGITKLPPEKIEVITPYVGGGFGRRIEWAVLTDAVLLSQAMKRPVKVIWTREDDFKHDFYRPACHTYVEGGLDSRGRITSWFQKNAASSIMQRLFPRAVKNGLDPTGVEGAGNMIYNLPNRLVEFILLDLPIPVGFLRSVGHTYNIFTVESFMDELAAEAGKDPLEFRLAYLKKGSRERRILNLLGQKAGWGKKLPKGRGLGLAVSTCYESTVGHVAEVSVDLKTGQVKVHKLVAALDCGTAVFPDAVKAQIEGGAVMALSIAFKERVSFAKGGVATANFDDYPLLTMADVPEIEAHLVGSGGKAGGVGEPPIPTVAPAVANAIFAASGVRLRELPFDTQKLKKS</sequence>
<dbReference type="Gene3D" id="3.90.1170.50">
    <property type="entry name" value="Aldehyde oxidase/xanthine dehydrogenase, a/b hammerhead"/>
    <property type="match status" value="1"/>
</dbReference>
<keyword evidence="1" id="KW-0411">Iron-sulfur</keyword>
<comment type="caution">
    <text evidence="3">The sequence shown here is derived from an EMBL/GenBank/DDBJ whole genome shotgun (WGS) entry which is preliminary data.</text>
</comment>
<gene>
    <name evidence="3" type="ORF">X474_16165</name>
</gene>
<dbReference type="PROSITE" id="PS51318">
    <property type="entry name" value="TAT"/>
    <property type="match status" value="1"/>
</dbReference>
<keyword evidence="4" id="KW-1185">Reference proteome</keyword>
<evidence type="ECO:0000259" key="2">
    <source>
        <dbReference type="SMART" id="SM01008"/>
    </source>
</evidence>
<dbReference type="Pfam" id="PF20256">
    <property type="entry name" value="MoCoBD_2"/>
    <property type="match status" value="2"/>
</dbReference>
<dbReference type="STRING" id="1429043.X474_16165"/>